<dbReference type="Pfam" id="PF00106">
    <property type="entry name" value="adh_short"/>
    <property type="match status" value="1"/>
</dbReference>
<evidence type="ECO:0000256" key="2">
    <source>
        <dbReference type="ARBA" id="ARBA00023002"/>
    </source>
</evidence>
<keyword evidence="5" id="KW-1185">Reference proteome</keyword>
<dbReference type="PRINTS" id="PR00081">
    <property type="entry name" value="GDHRDH"/>
</dbReference>
<dbReference type="SUPFAM" id="SSF51735">
    <property type="entry name" value="NAD(P)-binding Rossmann-fold domains"/>
    <property type="match status" value="1"/>
</dbReference>
<evidence type="ECO:0000256" key="1">
    <source>
        <dbReference type="ARBA" id="ARBA00006484"/>
    </source>
</evidence>
<dbReference type="Gene3D" id="3.40.50.720">
    <property type="entry name" value="NAD(P)-binding Rossmann-like Domain"/>
    <property type="match status" value="1"/>
</dbReference>
<dbReference type="PRINTS" id="PR00080">
    <property type="entry name" value="SDRFAMILY"/>
</dbReference>
<dbReference type="PANTHER" id="PTHR44196">
    <property type="entry name" value="DEHYDROGENASE/REDUCTASE SDR FAMILY MEMBER 7B"/>
    <property type="match status" value="1"/>
</dbReference>
<dbReference type="InterPro" id="IPR002347">
    <property type="entry name" value="SDR_fam"/>
</dbReference>
<keyword evidence="2" id="KW-0560">Oxidoreductase</keyword>
<dbReference type="InterPro" id="IPR036291">
    <property type="entry name" value="NAD(P)-bd_dom_sf"/>
</dbReference>
<name>A0AAV3U4K7_9ALTE</name>
<dbReference type="GO" id="GO:0016491">
    <property type="term" value="F:oxidoreductase activity"/>
    <property type="evidence" value="ECO:0007669"/>
    <property type="project" value="UniProtKB-KW"/>
</dbReference>
<dbReference type="GO" id="GO:0016020">
    <property type="term" value="C:membrane"/>
    <property type="evidence" value="ECO:0007669"/>
    <property type="project" value="TreeGrafter"/>
</dbReference>
<evidence type="ECO:0000313" key="4">
    <source>
        <dbReference type="EMBL" id="GAA4948410.1"/>
    </source>
</evidence>
<dbReference type="CDD" id="cd05233">
    <property type="entry name" value="SDR_c"/>
    <property type="match status" value="1"/>
</dbReference>
<protein>
    <recommendedName>
        <fullName evidence="6">Short-chain dehydrogenase</fullName>
    </recommendedName>
</protein>
<evidence type="ECO:0000313" key="5">
    <source>
        <dbReference type="Proteomes" id="UP001409585"/>
    </source>
</evidence>
<accession>A0AAV3U4K7</accession>
<comment type="caution">
    <text evidence="4">The sequence shown here is derived from an EMBL/GenBank/DDBJ whole genome shotgun (WGS) entry which is preliminary data.</text>
</comment>
<dbReference type="EMBL" id="BAABLX010000027">
    <property type="protein sequence ID" value="GAA4948410.1"/>
    <property type="molecule type" value="Genomic_DNA"/>
</dbReference>
<evidence type="ECO:0000256" key="3">
    <source>
        <dbReference type="RuleBase" id="RU000363"/>
    </source>
</evidence>
<evidence type="ECO:0008006" key="6">
    <source>
        <dbReference type="Google" id="ProtNLM"/>
    </source>
</evidence>
<comment type="similarity">
    <text evidence="1 3">Belongs to the short-chain dehydrogenases/reductases (SDR) family.</text>
</comment>
<reference evidence="5" key="1">
    <citation type="journal article" date="2019" name="Int. J. Syst. Evol. Microbiol.">
        <title>The Global Catalogue of Microorganisms (GCM) 10K type strain sequencing project: providing services to taxonomists for standard genome sequencing and annotation.</title>
        <authorList>
            <consortium name="The Broad Institute Genomics Platform"/>
            <consortium name="The Broad Institute Genome Sequencing Center for Infectious Disease"/>
            <person name="Wu L."/>
            <person name="Ma J."/>
        </authorList>
    </citation>
    <scope>NUCLEOTIDE SEQUENCE [LARGE SCALE GENOMIC DNA]</scope>
    <source>
        <strain evidence="5">JCM 19134</strain>
    </source>
</reference>
<proteinExistence type="inferred from homology"/>
<dbReference type="Proteomes" id="UP001409585">
    <property type="component" value="Unassembled WGS sequence"/>
</dbReference>
<organism evidence="4 5">
    <name type="scientific">Halioxenophilus aromaticivorans</name>
    <dbReference type="NCBI Taxonomy" id="1306992"/>
    <lineage>
        <taxon>Bacteria</taxon>
        <taxon>Pseudomonadati</taxon>
        <taxon>Pseudomonadota</taxon>
        <taxon>Gammaproteobacteria</taxon>
        <taxon>Alteromonadales</taxon>
        <taxon>Alteromonadaceae</taxon>
        <taxon>Halioxenophilus</taxon>
    </lineage>
</organism>
<dbReference type="AlphaFoldDB" id="A0AAV3U4K7"/>
<gene>
    <name evidence="4" type="ORF">GCM10025791_30540</name>
</gene>
<dbReference type="RefSeq" id="WP_345424089.1">
    <property type="nucleotide sequence ID" value="NZ_AP031496.1"/>
</dbReference>
<dbReference type="PANTHER" id="PTHR44196:SF1">
    <property type="entry name" value="DEHYDROGENASE_REDUCTASE SDR FAMILY MEMBER 7B"/>
    <property type="match status" value="1"/>
</dbReference>
<sequence length="248" mass="26535">MSSKVIVVTGAGSGLGRSLARRFASEGEAVVLVGRNISKLEKVANEIGAEALCLSCDVGNPKSVNQAFSKLMEHHSTIDVLINNAAVYEPFLTKEARPQQIVDSITINTIGPILCINAALPLMAKDGHIINVSSESVGMLFPYMVTYQAAKAGLERFTEGLKYELEADSTNNIRVTCLRAGAMYSDDISLNTEPEVAARFMAATAAVGLDLRNRGISHVDSVTTVFRSIIDLPSDVDLPVVTVQGRKP</sequence>